<comment type="caution">
    <text evidence="1">The sequence shown here is derived from an EMBL/GenBank/DDBJ whole genome shotgun (WGS) entry which is preliminary data.</text>
</comment>
<dbReference type="Pfam" id="PF00024">
    <property type="entry name" value="PAN_1"/>
    <property type="match status" value="1"/>
</dbReference>
<proteinExistence type="predicted"/>
<dbReference type="CDD" id="cd01099">
    <property type="entry name" value="PAN_AP_HGF"/>
    <property type="match status" value="1"/>
</dbReference>
<keyword evidence="2" id="KW-1185">Reference proteome</keyword>
<dbReference type="SUPFAM" id="SSF50370">
    <property type="entry name" value="Ricin B-like lectins"/>
    <property type="match status" value="1"/>
</dbReference>
<dbReference type="PROSITE" id="PS50948">
    <property type="entry name" value="PAN"/>
    <property type="match status" value="1"/>
</dbReference>
<reference evidence="1" key="1">
    <citation type="submission" date="2020-04" db="EMBL/GenBank/DDBJ databases">
        <authorList>
            <person name="Alioto T."/>
            <person name="Alioto T."/>
            <person name="Gomez Garrido J."/>
        </authorList>
    </citation>
    <scope>NUCLEOTIDE SEQUENCE</scope>
    <source>
        <strain evidence="1">A484AB</strain>
    </source>
</reference>
<organism evidence="1 2">
    <name type="scientific">Paramuricea clavata</name>
    <name type="common">Red gorgonian</name>
    <name type="synonym">Violescent sea-whip</name>
    <dbReference type="NCBI Taxonomy" id="317549"/>
    <lineage>
        <taxon>Eukaryota</taxon>
        <taxon>Metazoa</taxon>
        <taxon>Cnidaria</taxon>
        <taxon>Anthozoa</taxon>
        <taxon>Octocorallia</taxon>
        <taxon>Malacalcyonacea</taxon>
        <taxon>Plexauridae</taxon>
        <taxon>Paramuricea</taxon>
    </lineage>
</organism>
<dbReference type="InterPro" id="IPR035992">
    <property type="entry name" value="Ricin_B-like_lectins"/>
</dbReference>
<name>A0A6S7K3Y4_PARCT</name>
<dbReference type="EMBL" id="CACRXK020023846">
    <property type="protein sequence ID" value="CAB4038131.1"/>
    <property type="molecule type" value="Genomic_DNA"/>
</dbReference>
<gene>
    <name evidence="1" type="ORF">PACLA_8A033898</name>
</gene>
<evidence type="ECO:0000313" key="1">
    <source>
        <dbReference type="EMBL" id="CAB4038131.1"/>
    </source>
</evidence>
<evidence type="ECO:0000313" key="2">
    <source>
        <dbReference type="Proteomes" id="UP001152795"/>
    </source>
</evidence>
<dbReference type="Gene3D" id="3.50.4.10">
    <property type="entry name" value="Hepatocyte Growth Factor"/>
    <property type="match status" value="1"/>
</dbReference>
<accession>A0A6S7K3Y4</accession>
<dbReference type="Gene3D" id="2.80.10.50">
    <property type="match status" value="1"/>
</dbReference>
<dbReference type="AlphaFoldDB" id="A0A6S7K3Y4"/>
<sequence length="261" mass="29722">MYETQVSSLLQCSQMCLNQRPQCRSINFEKKNTRSRCQMNNQTRATKADELVLDKVFNYYEPIPVRSTLYSSPSAVNIVFEGIYMVKNVRTKRLMLSPGSTVVKQGSEGGTSLGTRILGSDGHYYNRAFWKILNHGQGRYLFENHETRRYLFSEGDEIPGDRGCEGGAAEAPPCLGSDANYDNRAVWKLVHQGDGKYLIESVGNFRYVLSYGEPPVRNEGGWAGSPKCVMADGNYENRALWERIRNWSIRFRLKIPIHILD</sequence>
<protein>
    <submittedName>
        <fullName evidence="1">Uncharacterized protein</fullName>
    </submittedName>
</protein>
<dbReference type="Proteomes" id="UP001152795">
    <property type="component" value="Unassembled WGS sequence"/>
</dbReference>
<dbReference type="InterPro" id="IPR003609">
    <property type="entry name" value="Pan_app"/>
</dbReference>
<dbReference type="OrthoDB" id="10348588at2759"/>
<dbReference type="SUPFAM" id="SSF57414">
    <property type="entry name" value="Hairpin loop containing domain-like"/>
    <property type="match status" value="1"/>
</dbReference>